<sequence>MPYKPSEFAEKLGVSVKTLMRWDKDKKLIAFRTPTNRRYYTEEQYLKYIRDSGEKRILIFDCKDEIKSEKLRKYAKSIGCEEVDGT</sequence>
<proteinExistence type="predicted"/>
<dbReference type="EMBL" id="CAADAN010000019">
    <property type="protein sequence ID" value="VFD35904.1"/>
    <property type="molecule type" value="Genomic_DNA"/>
</dbReference>
<feature type="domain" description="HTH merR-type" evidence="1">
    <location>
        <begin position="5"/>
        <end position="40"/>
    </location>
</feature>
<name>A0AB74QHR5_CLODI</name>
<dbReference type="InterPro" id="IPR009061">
    <property type="entry name" value="DNA-bd_dom_put_sf"/>
</dbReference>
<comment type="caution">
    <text evidence="2">The sequence shown here is derived from an EMBL/GenBank/DDBJ whole genome shotgun (WGS) entry which is preliminary data.</text>
</comment>
<evidence type="ECO:0000313" key="2">
    <source>
        <dbReference type="EMBL" id="VFD35904.1"/>
    </source>
</evidence>
<dbReference type="RefSeq" id="WP_109277211.1">
    <property type="nucleotide sequence ID" value="NZ_CAADAN010000019.1"/>
</dbReference>
<dbReference type="AlphaFoldDB" id="A0AB74QHR5"/>
<dbReference type="Proteomes" id="UP000411588">
    <property type="component" value="Unassembled WGS sequence"/>
</dbReference>
<protein>
    <submittedName>
        <fullName evidence="2">Resolvase domain-containing protein</fullName>
    </submittedName>
</protein>
<dbReference type="InterPro" id="IPR000551">
    <property type="entry name" value="MerR-type_HTH_dom"/>
</dbReference>
<evidence type="ECO:0000313" key="3">
    <source>
        <dbReference type="Proteomes" id="UP000411588"/>
    </source>
</evidence>
<organism evidence="2 3">
    <name type="scientific">Clostridioides difficile</name>
    <name type="common">Peptoclostridium difficile</name>
    <dbReference type="NCBI Taxonomy" id="1496"/>
    <lineage>
        <taxon>Bacteria</taxon>
        <taxon>Bacillati</taxon>
        <taxon>Bacillota</taxon>
        <taxon>Clostridia</taxon>
        <taxon>Peptostreptococcales</taxon>
        <taxon>Peptostreptococcaceae</taxon>
        <taxon>Clostridioides</taxon>
    </lineage>
</organism>
<evidence type="ECO:0000259" key="1">
    <source>
        <dbReference type="Pfam" id="PF00376"/>
    </source>
</evidence>
<dbReference type="GO" id="GO:0003677">
    <property type="term" value="F:DNA binding"/>
    <property type="evidence" value="ECO:0007669"/>
    <property type="project" value="InterPro"/>
</dbReference>
<dbReference type="Pfam" id="PF00376">
    <property type="entry name" value="MerR"/>
    <property type="match status" value="1"/>
</dbReference>
<reference evidence="2 3" key="1">
    <citation type="submission" date="2019-02" db="EMBL/GenBank/DDBJ databases">
        <authorList>
            <consortium name="Pathogen Informatics"/>
        </authorList>
    </citation>
    <scope>NUCLEOTIDE SEQUENCE [LARGE SCALE GENOMIC DNA]</scope>
    <source>
        <strain evidence="3">clo34</strain>
    </source>
</reference>
<dbReference type="SUPFAM" id="SSF46955">
    <property type="entry name" value="Putative DNA-binding domain"/>
    <property type="match status" value="1"/>
</dbReference>
<gene>
    <name evidence="2" type="ORF">SAMEA1402399_03756</name>
</gene>
<dbReference type="GO" id="GO:0006355">
    <property type="term" value="P:regulation of DNA-templated transcription"/>
    <property type="evidence" value="ECO:0007669"/>
    <property type="project" value="InterPro"/>
</dbReference>
<dbReference type="CDD" id="cd04762">
    <property type="entry name" value="HTH_MerR-trunc"/>
    <property type="match status" value="1"/>
</dbReference>
<dbReference type="Gene3D" id="1.10.1660.10">
    <property type="match status" value="1"/>
</dbReference>
<accession>A0AB74QHR5</accession>